<dbReference type="InterPro" id="IPR019734">
    <property type="entry name" value="TPR_rpt"/>
</dbReference>
<dbReference type="InterPro" id="IPR051012">
    <property type="entry name" value="CellSynth/LPSAsmb/PSIAsmb"/>
</dbReference>
<evidence type="ECO:0000256" key="1">
    <source>
        <dbReference type="ARBA" id="ARBA00022737"/>
    </source>
</evidence>
<dbReference type="EMBL" id="DSOK01000309">
    <property type="protein sequence ID" value="HEN15999.1"/>
    <property type="molecule type" value="Genomic_DNA"/>
</dbReference>
<dbReference type="Pfam" id="PF13432">
    <property type="entry name" value="TPR_16"/>
    <property type="match status" value="1"/>
</dbReference>
<protein>
    <submittedName>
        <fullName evidence="5">Tetratricopeptide repeat protein</fullName>
    </submittedName>
</protein>
<dbReference type="PANTHER" id="PTHR45586">
    <property type="entry name" value="TPR REPEAT-CONTAINING PROTEIN PA4667"/>
    <property type="match status" value="1"/>
</dbReference>
<dbReference type="GO" id="GO:0006351">
    <property type="term" value="P:DNA-templated transcription"/>
    <property type="evidence" value="ECO:0007669"/>
    <property type="project" value="InterPro"/>
</dbReference>
<feature type="domain" description="RNA polymerase alpha subunit C-terminal" evidence="4">
    <location>
        <begin position="424"/>
        <end position="485"/>
    </location>
</feature>
<evidence type="ECO:0000256" key="3">
    <source>
        <dbReference type="PROSITE-ProRule" id="PRU00339"/>
    </source>
</evidence>
<proteinExistence type="predicted"/>
<dbReference type="GO" id="GO:0003677">
    <property type="term" value="F:DNA binding"/>
    <property type="evidence" value="ECO:0007669"/>
    <property type="project" value="InterPro"/>
</dbReference>
<keyword evidence="1" id="KW-0677">Repeat</keyword>
<comment type="caution">
    <text evidence="5">The sequence shown here is derived from an EMBL/GenBank/DDBJ whole genome shotgun (WGS) entry which is preliminary data.</text>
</comment>
<evidence type="ECO:0000313" key="5">
    <source>
        <dbReference type="EMBL" id="HEN15999.1"/>
    </source>
</evidence>
<dbReference type="PANTHER" id="PTHR45586:SF1">
    <property type="entry name" value="LIPOPOLYSACCHARIDE ASSEMBLY PROTEIN B"/>
    <property type="match status" value="1"/>
</dbReference>
<dbReference type="PROSITE" id="PS50005">
    <property type="entry name" value="TPR"/>
    <property type="match status" value="2"/>
</dbReference>
<evidence type="ECO:0000259" key="4">
    <source>
        <dbReference type="Pfam" id="PF03118"/>
    </source>
</evidence>
<dbReference type="SUPFAM" id="SSF47789">
    <property type="entry name" value="C-terminal domain of RNA polymerase alpha subunit"/>
    <property type="match status" value="2"/>
</dbReference>
<dbReference type="InterPro" id="IPR011990">
    <property type="entry name" value="TPR-like_helical_dom_sf"/>
</dbReference>
<accession>A0A7C2K0T1</accession>
<dbReference type="SMART" id="SM00028">
    <property type="entry name" value="TPR"/>
    <property type="match status" value="3"/>
</dbReference>
<feature type="domain" description="RNA polymerase alpha subunit C-terminal" evidence="4">
    <location>
        <begin position="329"/>
        <end position="388"/>
    </location>
</feature>
<sequence>MVTDVHVCDVVKLCRSVILRGLPPPRFSRGNAAVPGHQSRSEIVLKTVDPIDVKSLLHNRNPLQTEDFAQLRKAVGSDNVAAARVEIEALIRESEGGGAPLGQIARAGMGAYLLGQHKIADRLLAQVPNDPVALFVHALVLLSLDKPKDAEAKFAAAAKAGYDSIECTLRRAGAVRQQGRLDDAEQVLRSTGTEGAKRAEYSYQMGCILSDKGDTYGAIEYFERAVDMDPHHPQALFRLAGENALHGNDNEAIRLYEQCLSKPPYHLGALINLGLLYEDRGNYAAAAFCFRRVLSYDPEHARALMYMKDIEATQEMFFDDDMARNEARLSQLLSRPVTDFELSVRSRNCLASMNILTLGDLTQVTEADLLAGKNFGETSLVEIRELMAQHGLRIGQSLAAAKPAREAAWTGGLGFLATPDLSPQEQALLARSVTDLNLSVRARKCMTRLGISTLGELIQRTPDELLATKNFGVTSLNEIRQQLAEHGLKLRND</sequence>
<dbReference type="AlphaFoldDB" id="A0A7C2K0T1"/>
<dbReference type="InterPro" id="IPR013105">
    <property type="entry name" value="TPR_2"/>
</dbReference>
<dbReference type="Gene3D" id="1.25.40.10">
    <property type="entry name" value="Tetratricopeptide repeat domain"/>
    <property type="match status" value="2"/>
</dbReference>
<evidence type="ECO:0000256" key="2">
    <source>
        <dbReference type="ARBA" id="ARBA00022803"/>
    </source>
</evidence>
<dbReference type="InterPro" id="IPR011260">
    <property type="entry name" value="RNAP_asu_C"/>
</dbReference>
<reference evidence="5" key="1">
    <citation type="journal article" date="2020" name="mSystems">
        <title>Genome- and Community-Level Interaction Insights into Carbon Utilization and Element Cycling Functions of Hydrothermarchaeota in Hydrothermal Sediment.</title>
        <authorList>
            <person name="Zhou Z."/>
            <person name="Liu Y."/>
            <person name="Xu W."/>
            <person name="Pan J."/>
            <person name="Luo Z.H."/>
            <person name="Li M."/>
        </authorList>
    </citation>
    <scope>NUCLEOTIDE SEQUENCE [LARGE SCALE GENOMIC DNA]</scope>
    <source>
        <strain evidence="5">SpSt-339</strain>
    </source>
</reference>
<dbReference type="Pfam" id="PF07719">
    <property type="entry name" value="TPR_2"/>
    <property type="match status" value="1"/>
</dbReference>
<organism evidence="5">
    <name type="scientific">Schlesneria paludicola</name>
    <dbReference type="NCBI Taxonomy" id="360056"/>
    <lineage>
        <taxon>Bacteria</taxon>
        <taxon>Pseudomonadati</taxon>
        <taxon>Planctomycetota</taxon>
        <taxon>Planctomycetia</taxon>
        <taxon>Planctomycetales</taxon>
        <taxon>Planctomycetaceae</taxon>
        <taxon>Schlesneria</taxon>
    </lineage>
</organism>
<dbReference type="SUPFAM" id="SSF48452">
    <property type="entry name" value="TPR-like"/>
    <property type="match status" value="1"/>
</dbReference>
<feature type="repeat" description="TPR" evidence="3">
    <location>
        <begin position="267"/>
        <end position="300"/>
    </location>
</feature>
<gene>
    <name evidence="5" type="ORF">ENQ76_11095</name>
</gene>
<dbReference type="Gene3D" id="1.10.150.20">
    <property type="entry name" value="5' to 3' exonuclease, C-terminal subdomain"/>
    <property type="match status" value="2"/>
</dbReference>
<keyword evidence="2 3" id="KW-0802">TPR repeat</keyword>
<dbReference type="Pfam" id="PF03118">
    <property type="entry name" value="RNA_pol_A_CTD"/>
    <property type="match status" value="2"/>
</dbReference>
<feature type="repeat" description="TPR" evidence="3">
    <location>
        <begin position="199"/>
        <end position="232"/>
    </location>
</feature>
<dbReference type="GO" id="GO:0003899">
    <property type="term" value="F:DNA-directed RNA polymerase activity"/>
    <property type="evidence" value="ECO:0007669"/>
    <property type="project" value="InterPro"/>
</dbReference>
<dbReference type="Pfam" id="PF13181">
    <property type="entry name" value="TPR_8"/>
    <property type="match status" value="1"/>
</dbReference>
<name>A0A7C2K0T1_9PLAN</name>